<feature type="transmembrane region" description="Helical" evidence="5">
    <location>
        <begin position="107"/>
        <end position="129"/>
    </location>
</feature>
<dbReference type="Pfam" id="PF07690">
    <property type="entry name" value="MFS_1"/>
    <property type="match status" value="1"/>
</dbReference>
<feature type="transmembrane region" description="Helical" evidence="5">
    <location>
        <begin position="46"/>
        <end position="68"/>
    </location>
</feature>
<organism evidence="6 7">
    <name type="scientific">Phytohabitans kaempferiae</name>
    <dbReference type="NCBI Taxonomy" id="1620943"/>
    <lineage>
        <taxon>Bacteria</taxon>
        <taxon>Bacillati</taxon>
        <taxon>Actinomycetota</taxon>
        <taxon>Actinomycetes</taxon>
        <taxon>Micromonosporales</taxon>
        <taxon>Micromonosporaceae</taxon>
    </lineage>
</organism>
<reference evidence="6 7" key="1">
    <citation type="submission" date="2024-09" db="EMBL/GenBank/DDBJ databases">
        <authorList>
            <person name="Sun Q."/>
            <person name="Mori K."/>
        </authorList>
    </citation>
    <scope>NUCLEOTIDE SEQUENCE [LARGE SCALE GENOMIC DNA]</scope>
    <source>
        <strain evidence="6 7">TBRC 3947</strain>
    </source>
</reference>
<keyword evidence="3 5" id="KW-1133">Transmembrane helix</keyword>
<sequence>MREGEHLIAARNGVAVVFGLNGLALASWFARVPAARDALGLAAGELGLLMFALSAGAVLALPVAGLVAQRLGAARTVAGAAVGASAGLVLAGVAAGTWGWAPAVGVGLFAIGFGAGSCEVAMNVEAAAVERRLGRTIMPRFHAAWSLGTVAGAGLGAAAARAGVPIEVHLAVIAVVVGGGTVVAVRSFLPGERAAAGGAAKGGGLRAAWREPRTLLIGVFVLVMAFTEGTANDWLAVAFVDGHEVSEAAGAASFGVFVAAMTVGRTVGTVALDRWGRLRVLWATMVLAAVGATVAVFADTLPLALAGVALWGVGACLGFPVGMSAAADEESRAPARVSVVAVVGYTAFLAGPPAVGLLGDRVGVLRALLIVPLLILPALALVPALRPPKAAEPRREPAEATSARG</sequence>
<evidence type="ECO:0000256" key="3">
    <source>
        <dbReference type="ARBA" id="ARBA00022989"/>
    </source>
</evidence>
<dbReference type="EMBL" id="JBHLUH010000074">
    <property type="protein sequence ID" value="MFC0532728.1"/>
    <property type="molecule type" value="Genomic_DNA"/>
</dbReference>
<comment type="subcellular location">
    <subcellularLocation>
        <location evidence="1">Membrane</location>
        <topology evidence="1">Multi-pass membrane protein</topology>
    </subcellularLocation>
</comment>
<name>A0ABV6MEC6_9ACTN</name>
<dbReference type="PANTHER" id="PTHR23514">
    <property type="entry name" value="BYPASS OF STOP CODON PROTEIN 6"/>
    <property type="match status" value="1"/>
</dbReference>
<evidence type="ECO:0000256" key="2">
    <source>
        <dbReference type="ARBA" id="ARBA00022692"/>
    </source>
</evidence>
<dbReference type="PANTHER" id="PTHR23514:SF13">
    <property type="entry name" value="INNER MEMBRANE PROTEIN YBJJ"/>
    <property type="match status" value="1"/>
</dbReference>
<feature type="transmembrane region" description="Helical" evidence="5">
    <location>
        <begin position="215"/>
        <end position="236"/>
    </location>
</feature>
<evidence type="ECO:0000313" key="7">
    <source>
        <dbReference type="Proteomes" id="UP001589867"/>
    </source>
</evidence>
<feature type="transmembrane region" description="Helical" evidence="5">
    <location>
        <begin position="280"/>
        <end position="298"/>
    </location>
</feature>
<feature type="transmembrane region" description="Helical" evidence="5">
    <location>
        <begin position="364"/>
        <end position="385"/>
    </location>
</feature>
<evidence type="ECO:0000256" key="4">
    <source>
        <dbReference type="ARBA" id="ARBA00023136"/>
    </source>
</evidence>
<dbReference type="SUPFAM" id="SSF103473">
    <property type="entry name" value="MFS general substrate transporter"/>
    <property type="match status" value="1"/>
</dbReference>
<feature type="transmembrane region" description="Helical" evidence="5">
    <location>
        <begin position="80"/>
        <end position="101"/>
    </location>
</feature>
<keyword evidence="4 5" id="KW-0472">Membrane</keyword>
<keyword evidence="2 5" id="KW-0812">Transmembrane</keyword>
<proteinExistence type="predicted"/>
<feature type="transmembrane region" description="Helical" evidence="5">
    <location>
        <begin position="304"/>
        <end position="327"/>
    </location>
</feature>
<comment type="caution">
    <text evidence="6">The sequence shown here is derived from an EMBL/GenBank/DDBJ whole genome shotgun (WGS) entry which is preliminary data.</text>
</comment>
<evidence type="ECO:0000256" key="1">
    <source>
        <dbReference type="ARBA" id="ARBA00004141"/>
    </source>
</evidence>
<keyword evidence="7" id="KW-1185">Reference proteome</keyword>
<feature type="transmembrane region" description="Helical" evidence="5">
    <location>
        <begin position="339"/>
        <end position="358"/>
    </location>
</feature>
<dbReference type="Gene3D" id="1.20.1250.20">
    <property type="entry name" value="MFS general substrate transporter like domains"/>
    <property type="match status" value="2"/>
</dbReference>
<protein>
    <submittedName>
        <fullName evidence="6">MFS transporter</fullName>
    </submittedName>
</protein>
<feature type="transmembrane region" description="Helical" evidence="5">
    <location>
        <begin position="248"/>
        <end position="268"/>
    </location>
</feature>
<feature type="transmembrane region" description="Helical" evidence="5">
    <location>
        <begin position="168"/>
        <end position="189"/>
    </location>
</feature>
<gene>
    <name evidence="6" type="ORF">ACFFIA_34420</name>
</gene>
<dbReference type="CDD" id="cd17393">
    <property type="entry name" value="MFS_MosC_like"/>
    <property type="match status" value="1"/>
</dbReference>
<feature type="transmembrane region" description="Helical" evidence="5">
    <location>
        <begin position="141"/>
        <end position="162"/>
    </location>
</feature>
<evidence type="ECO:0000313" key="6">
    <source>
        <dbReference type="EMBL" id="MFC0532728.1"/>
    </source>
</evidence>
<dbReference type="InterPro" id="IPR051788">
    <property type="entry name" value="MFS_Transporter"/>
</dbReference>
<feature type="transmembrane region" description="Helical" evidence="5">
    <location>
        <begin position="12"/>
        <end position="34"/>
    </location>
</feature>
<evidence type="ECO:0000256" key="5">
    <source>
        <dbReference type="SAM" id="Phobius"/>
    </source>
</evidence>
<dbReference type="InterPro" id="IPR036259">
    <property type="entry name" value="MFS_trans_sf"/>
</dbReference>
<accession>A0ABV6MEC6</accession>
<dbReference type="RefSeq" id="WP_377259335.1">
    <property type="nucleotide sequence ID" value="NZ_JBHLUH010000074.1"/>
</dbReference>
<dbReference type="InterPro" id="IPR011701">
    <property type="entry name" value="MFS"/>
</dbReference>
<dbReference type="Proteomes" id="UP001589867">
    <property type="component" value="Unassembled WGS sequence"/>
</dbReference>